<evidence type="ECO:0000256" key="4">
    <source>
        <dbReference type="PROSITE-ProRule" id="PRU00409"/>
    </source>
</evidence>
<dbReference type="SUPFAM" id="SSF52440">
    <property type="entry name" value="PreATP-grasp domain"/>
    <property type="match status" value="1"/>
</dbReference>
<dbReference type="InterPro" id="IPR054562">
    <property type="entry name" value="LysX/ArgX_preATP_grasp"/>
</dbReference>
<feature type="domain" description="ATP-grasp" evidence="5">
    <location>
        <begin position="92"/>
        <end position="278"/>
    </location>
</feature>
<keyword evidence="3 4" id="KW-0067">ATP-binding</keyword>
<evidence type="ECO:0000259" key="5">
    <source>
        <dbReference type="PROSITE" id="PS50975"/>
    </source>
</evidence>
<dbReference type="InterPro" id="IPR004666">
    <property type="entry name" value="Rp_bS6_RimK/Lys_biosynth_LsyX"/>
</dbReference>
<proteinExistence type="predicted"/>
<dbReference type="GO" id="GO:0009432">
    <property type="term" value="P:SOS response"/>
    <property type="evidence" value="ECO:0007669"/>
    <property type="project" value="TreeGrafter"/>
</dbReference>
<dbReference type="GO" id="GO:0018169">
    <property type="term" value="F:ribosomal S6-glutamic acid ligase activity"/>
    <property type="evidence" value="ECO:0007669"/>
    <property type="project" value="TreeGrafter"/>
</dbReference>
<dbReference type="Pfam" id="PF22626">
    <property type="entry name" value="LysX_preATP_grasp"/>
    <property type="match status" value="1"/>
</dbReference>
<protein>
    <submittedName>
        <fullName evidence="6">Alpha-aminoadipate--LysW ligase (EC)</fullName>
        <ecNumber evidence="6">6.3.2.n4</ecNumber>
    </submittedName>
</protein>
<dbReference type="InterPro" id="IPR013651">
    <property type="entry name" value="ATP-grasp_RimK-type"/>
</dbReference>
<organism evidence="6">
    <name type="scientific">uncultured Thermomicrobiales bacterium</name>
    <dbReference type="NCBI Taxonomy" id="1645740"/>
    <lineage>
        <taxon>Bacteria</taxon>
        <taxon>Pseudomonadati</taxon>
        <taxon>Thermomicrobiota</taxon>
        <taxon>Thermomicrobia</taxon>
        <taxon>Thermomicrobiales</taxon>
        <taxon>environmental samples</taxon>
    </lineage>
</organism>
<dbReference type="PROSITE" id="PS50975">
    <property type="entry name" value="ATP_GRASP"/>
    <property type="match status" value="1"/>
</dbReference>
<dbReference type="InterPro" id="IPR013815">
    <property type="entry name" value="ATP_grasp_subdomain_1"/>
</dbReference>
<dbReference type="Gene3D" id="3.30.470.20">
    <property type="entry name" value="ATP-grasp fold, B domain"/>
    <property type="match status" value="1"/>
</dbReference>
<dbReference type="EMBL" id="CADCWN010000246">
    <property type="protein sequence ID" value="CAA9581983.1"/>
    <property type="molecule type" value="Genomic_DNA"/>
</dbReference>
<dbReference type="EC" id="6.3.2.n4" evidence="6"/>
<dbReference type="PANTHER" id="PTHR21621:SF0">
    <property type="entry name" value="BETA-CITRYLGLUTAMATE SYNTHASE B-RELATED"/>
    <property type="match status" value="1"/>
</dbReference>
<reference evidence="6" key="1">
    <citation type="submission" date="2020-02" db="EMBL/GenBank/DDBJ databases">
        <authorList>
            <person name="Meier V. D."/>
        </authorList>
    </citation>
    <scope>NUCLEOTIDE SEQUENCE</scope>
    <source>
        <strain evidence="6">AVDCRST_MAG18</strain>
    </source>
</reference>
<accession>A0A6J4VPG1</accession>
<dbReference type="InterPro" id="IPR016185">
    <property type="entry name" value="PreATP-grasp_dom_sf"/>
</dbReference>
<dbReference type="Gene3D" id="3.30.1490.20">
    <property type="entry name" value="ATP-grasp fold, A domain"/>
    <property type="match status" value="1"/>
</dbReference>
<dbReference type="NCBIfam" id="TIGR00768">
    <property type="entry name" value="rimK_fam"/>
    <property type="match status" value="1"/>
</dbReference>
<keyword evidence="1" id="KW-0479">Metal-binding</keyword>
<dbReference type="Gene3D" id="3.40.50.20">
    <property type="match status" value="1"/>
</dbReference>
<evidence type="ECO:0000256" key="1">
    <source>
        <dbReference type="ARBA" id="ARBA00022723"/>
    </source>
</evidence>
<gene>
    <name evidence="6" type="ORF">AVDCRST_MAG18-3278</name>
</gene>
<dbReference type="SUPFAM" id="SSF56059">
    <property type="entry name" value="Glutathione synthetase ATP-binding domain-like"/>
    <property type="match status" value="1"/>
</dbReference>
<evidence type="ECO:0000256" key="2">
    <source>
        <dbReference type="ARBA" id="ARBA00022741"/>
    </source>
</evidence>
<dbReference type="GO" id="GO:0046872">
    <property type="term" value="F:metal ion binding"/>
    <property type="evidence" value="ECO:0007669"/>
    <property type="project" value="UniProtKB-KW"/>
</dbReference>
<keyword evidence="6" id="KW-0436">Ligase</keyword>
<dbReference type="InterPro" id="IPR011761">
    <property type="entry name" value="ATP-grasp"/>
</dbReference>
<dbReference type="GO" id="GO:0005524">
    <property type="term" value="F:ATP binding"/>
    <property type="evidence" value="ECO:0007669"/>
    <property type="project" value="UniProtKB-UniRule"/>
</dbReference>
<dbReference type="Pfam" id="PF08443">
    <property type="entry name" value="RimK"/>
    <property type="match status" value="1"/>
</dbReference>
<evidence type="ECO:0000313" key="6">
    <source>
        <dbReference type="EMBL" id="CAA9581983.1"/>
    </source>
</evidence>
<dbReference type="PANTHER" id="PTHR21621">
    <property type="entry name" value="RIBOSOMAL PROTEIN S6 MODIFICATION PROTEIN"/>
    <property type="match status" value="1"/>
</dbReference>
<keyword evidence="2 4" id="KW-0547">Nucleotide-binding</keyword>
<evidence type="ECO:0000256" key="3">
    <source>
        <dbReference type="ARBA" id="ARBA00022840"/>
    </source>
</evidence>
<sequence length="293" mass="31830">MRIGILHTRLRIEERRLIEALTARGAEVVPLPESAVAFDLHGRGYQSLDLVVERCQDYTLAQTALRILEHLGVPTINRPATVDLCGNKALLAMKLGEAGVPTPRVEVALSTEAALAAIERLGYPIVTKPLVGGDTQLLALIEDRETAEAILEHKAMLGTDRHHVYFLQEYIAKPGRDIRVLVIGEEPLAAEYRQSNEWVTSRDRRAPHVPCPLTPEIADLARRAARTFGGGVFEVDLLESPRGLLVNEVGAINAFRPFETAGVEVAGPIADYILTVAAQPRANGGRATAHVGV</sequence>
<name>A0A6J4VPG1_9BACT</name>
<dbReference type="AlphaFoldDB" id="A0A6J4VPG1"/>
<dbReference type="GO" id="GO:0005737">
    <property type="term" value="C:cytoplasm"/>
    <property type="evidence" value="ECO:0007669"/>
    <property type="project" value="TreeGrafter"/>
</dbReference>